<evidence type="ECO:0000313" key="1">
    <source>
        <dbReference type="EMBL" id="PPQ86779.1"/>
    </source>
</evidence>
<name>A0A409X7L4_9AGAR</name>
<dbReference type="OrthoDB" id="2506088at2759"/>
<dbReference type="PANTHER" id="PTHR31912:SF34">
    <property type="entry name" value="NOTOCHORD-RELATED PROTEIN"/>
    <property type="match status" value="1"/>
</dbReference>
<accession>A0A409X7L4</accession>
<dbReference type="InParanoid" id="A0A409X7L4"/>
<sequence>KNQLKDKQDKKDLLATRLSCVDTSGLGISPLAGKTLVQYAGSLVGRDFRAIAQVAPFVLQDLVSPECYETWKSLSRLIPLIWQPEISNIGLHLSLLTHAIQQFLLRTARWTASWFNKPKFHIIVHLPEHIRRFGPAILFATEAFESFNAVIRAKSVHSNRQAPSRDIAKAFAQGNRIRHIMSGGMILGTGSCRMTDEAEGHNTTKKPPFSRNPKDWTSAGCRALNLCQVPWSPIRSYIGIKDDSSPTRLCNRDPQCKAPTAYSSLKSGTYLRDGCPPQSKFWTCLSCVLPRGDKCHVSNYVVARTKEGPVIGQVIEILQSENTTTYAADAILLRHYIPQEYPISSYDMPYLIPENAWSLLPPSDVLCTVNTQHPCMELKCSATGTAPLLLERAASALTKQIVVHKEPKELRVLNTCQMRDALILQPFRVPTTVLDVQQSLEHSATAAYTIRRGKTAGRGDA</sequence>
<protein>
    <submittedName>
        <fullName evidence="1">Uncharacterized protein</fullName>
    </submittedName>
</protein>
<keyword evidence="2" id="KW-1185">Reference proteome</keyword>
<evidence type="ECO:0000313" key="2">
    <source>
        <dbReference type="Proteomes" id="UP000284842"/>
    </source>
</evidence>
<comment type="caution">
    <text evidence="1">The sequence shown here is derived from an EMBL/GenBank/DDBJ whole genome shotgun (WGS) entry which is preliminary data.</text>
</comment>
<dbReference type="Proteomes" id="UP000284842">
    <property type="component" value="Unassembled WGS sequence"/>
</dbReference>
<dbReference type="AlphaFoldDB" id="A0A409X7L4"/>
<reference evidence="1 2" key="1">
    <citation type="journal article" date="2018" name="Evol. Lett.">
        <title>Horizontal gene cluster transfer increased hallucinogenic mushroom diversity.</title>
        <authorList>
            <person name="Reynolds H.T."/>
            <person name="Vijayakumar V."/>
            <person name="Gluck-Thaler E."/>
            <person name="Korotkin H.B."/>
            <person name="Matheny P.B."/>
            <person name="Slot J.C."/>
        </authorList>
    </citation>
    <scope>NUCLEOTIDE SEQUENCE [LARGE SCALE GENOMIC DNA]</scope>
    <source>
        <strain evidence="1 2">2629</strain>
    </source>
</reference>
<dbReference type="EMBL" id="NHTK01004425">
    <property type="protein sequence ID" value="PPQ86779.1"/>
    <property type="molecule type" value="Genomic_DNA"/>
</dbReference>
<dbReference type="STRING" id="181874.A0A409X7L4"/>
<proteinExistence type="predicted"/>
<feature type="non-terminal residue" evidence="1">
    <location>
        <position position="1"/>
    </location>
</feature>
<gene>
    <name evidence="1" type="ORF">CVT24_004666</name>
</gene>
<organism evidence="1 2">
    <name type="scientific">Panaeolus cyanescens</name>
    <dbReference type="NCBI Taxonomy" id="181874"/>
    <lineage>
        <taxon>Eukaryota</taxon>
        <taxon>Fungi</taxon>
        <taxon>Dikarya</taxon>
        <taxon>Basidiomycota</taxon>
        <taxon>Agaricomycotina</taxon>
        <taxon>Agaricomycetes</taxon>
        <taxon>Agaricomycetidae</taxon>
        <taxon>Agaricales</taxon>
        <taxon>Agaricineae</taxon>
        <taxon>Galeropsidaceae</taxon>
        <taxon>Panaeolus</taxon>
    </lineage>
</organism>
<dbReference type="PANTHER" id="PTHR31912">
    <property type="entry name" value="IP13529P"/>
    <property type="match status" value="1"/>
</dbReference>